<dbReference type="AlphaFoldDB" id="A0A640VTQ6"/>
<dbReference type="InterPro" id="IPR045445">
    <property type="entry name" value="DUF6502"/>
</dbReference>
<dbReference type="Pfam" id="PF20112">
    <property type="entry name" value="DUF6502"/>
    <property type="match status" value="1"/>
</dbReference>
<reference evidence="1 2" key="1">
    <citation type="submission" date="2019-12" db="EMBL/GenBank/DDBJ databases">
        <title>Roseobacter cerasinus sp. nov., isolated from seawater around aquaculture.</title>
        <authorList>
            <person name="Muramatsu S."/>
            <person name="Takabe Y."/>
            <person name="Mori K."/>
            <person name="Takaichi S."/>
            <person name="Hanada S."/>
        </authorList>
    </citation>
    <scope>NUCLEOTIDE SEQUENCE [LARGE SCALE GENOMIC DNA]</scope>
    <source>
        <strain evidence="1 2">AI77</strain>
    </source>
</reference>
<protein>
    <submittedName>
        <fullName evidence="1">Uncharacterized protein</fullName>
    </submittedName>
</protein>
<accession>A0A640VTQ6</accession>
<gene>
    <name evidence="1" type="ORF">So717_33460</name>
</gene>
<dbReference type="EMBL" id="BLIV01000007">
    <property type="protein sequence ID" value="GFE51593.1"/>
    <property type="molecule type" value="Genomic_DNA"/>
</dbReference>
<evidence type="ECO:0000313" key="2">
    <source>
        <dbReference type="Proteomes" id="UP000436522"/>
    </source>
</evidence>
<proteinExistence type="predicted"/>
<dbReference type="Proteomes" id="UP000436522">
    <property type="component" value="Unassembled WGS sequence"/>
</dbReference>
<organism evidence="1 2">
    <name type="scientific">Roseobacter cerasinus</name>
    <dbReference type="NCBI Taxonomy" id="2602289"/>
    <lineage>
        <taxon>Bacteria</taxon>
        <taxon>Pseudomonadati</taxon>
        <taxon>Pseudomonadota</taxon>
        <taxon>Alphaproteobacteria</taxon>
        <taxon>Rhodobacterales</taxon>
        <taxon>Roseobacteraceae</taxon>
        <taxon>Roseobacter</taxon>
    </lineage>
</organism>
<keyword evidence="2" id="KW-1185">Reference proteome</keyword>
<comment type="caution">
    <text evidence="1">The sequence shown here is derived from an EMBL/GenBank/DDBJ whole genome shotgun (WGS) entry which is preliminary data.</text>
</comment>
<sequence length="320" mass="36068">MVSLVERVLFTHEYEQILGTLRRIGKFFVEFFHTLAHLHVMTGRDPFSQSGLFERAVRRILRPLVRALIAQGVTAPALYRIVKQTYVEVAAEDLGAEATDSRINVMTGVHRRDVKDFRARDASENTETQRKVSILLTVVGRWMSDPAYMDAGAPQALPRFATDGTSFEALVQSISRDIRPRTVLDELTRQGIAVLEDDHVRLLLEGLVGSADTDQKLHLFAQNLGDHMQAAVDNLLSADPQFLERAVFYNHLDPTSVDDIEAETRRIGQDALRAINTRAAQHQARDHDTPAATQRFRFGVFFYREDDGPGAKGRSEDEDR</sequence>
<name>A0A640VTQ6_9RHOB</name>
<evidence type="ECO:0000313" key="1">
    <source>
        <dbReference type="EMBL" id="GFE51593.1"/>
    </source>
</evidence>